<evidence type="ECO:0000313" key="2">
    <source>
        <dbReference type="EMBL" id="MQY43175.1"/>
    </source>
</evidence>
<gene>
    <name evidence="2" type="ORF">GG681_11035</name>
</gene>
<dbReference type="EMBL" id="WIXK01000005">
    <property type="protein sequence ID" value="MQY43175.1"/>
    <property type="molecule type" value="Genomic_DNA"/>
</dbReference>
<name>A0A844AM36_9RHOB</name>
<reference evidence="2 3" key="1">
    <citation type="submission" date="2019-10" db="EMBL/GenBank/DDBJ databases">
        <title>Epibacterium sp. nov., isolated from seawater.</title>
        <authorList>
            <person name="Zhang X."/>
            <person name="Li N."/>
        </authorList>
    </citation>
    <scope>NUCLEOTIDE SEQUENCE [LARGE SCALE GENOMIC DNA]</scope>
    <source>
        <strain evidence="2 3">SM1969</strain>
    </source>
</reference>
<dbReference type="PROSITE" id="PS51257">
    <property type="entry name" value="PROKAR_LIPOPROTEIN"/>
    <property type="match status" value="1"/>
</dbReference>
<evidence type="ECO:0000313" key="3">
    <source>
        <dbReference type="Proteomes" id="UP000436694"/>
    </source>
</evidence>
<evidence type="ECO:0000256" key="1">
    <source>
        <dbReference type="SAM" id="MobiDB-lite"/>
    </source>
</evidence>
<dbReference type="RefSeq" id="WP_153548074.1">
    <property type="nucleotide sequence ID" value="NZ_WIXK01000005.1"/>
</dbReference>
<sequence length="64" mass="7428">MTIRFSKLHRITMMLFATLTACGETEPKTARAHFSQAKKRPRKPKDRRENHAGLRNKTISLGYQ</sequence>
<evidence type="ECO:0008006" key="4">
    <source>
        <dbReference type="Google" id="ProtNLM"/>
    </source>
</evidence>
<accession>A0A844AM36</accession>
<dbReference type="AlphaFoldDB" id="A0A844AM36"/>
<keyword evidence="3" id="KW-1185">Reference proteome</keyword>
<protein>
    <recommendedName>
        <fullName evidence="4">Lipoprotein</fullName>
    </recommendedName>
</protein>
<organism evidence="2 3">
    <name type="scientific">Tritonibacter aquimaris</name>
    <dbReference type="NCBI Taxonomy" id="2663379"/>
    <lineage>
        <taxon>Bacteria</taxon>
        <taxon>Pseudomonadati</taxon>
        <taxon>Pseudomonadota</taxon>
        <taxon>Alphaproteobacteria</taxon>
        <taxon>Rhodobacterales</taxon>
        <taxon>Paracoccaceae</taxon>
        <taxon>Tritonibacter</taxon>
    </lineage>
</organism>
<feature type="compositionally biased region" description="Basic residues" evidence="1">
    <location>
        <begin position="36"/>
        <end position="45"/>
    </location>
</feature>
<dbReference type="Proteomes" id="UP000436694">
    <property type="component" value="Unassembled WGS sequence"/>
</dbReference>
<proteinExistence type="predicted"/>
<comment type="caution">
    <text evidence="2">The sequence shown here is derived from an EMBL/GenBank/DDBJ whole genome shotgun (WGS) entry which is preliminary data.</text>
</comment>
<feature type="region of interest" description="Disordered" evidence="1">
    <location>
        <begin position="27"/>
        <end position="64"/>
    </location>
</feature>